<dbReference type="KEGG" id="nsm:JO391_16220"/>
<dbReference type="Proteomes" id="UP000826300">
    <property type="component" value="Chromosome"/>
</dbReference>
<feature type="signal peptide" evidence="1">
    <location>
        <begin position="1"/>
        <end position="19"/>
    </location>
</feature>
<evidence type="ECO:0000313" key="3">
    <source>
        <dbReference type="EMBL" id="QYZ69265.1"/>
    </source>
</evidence>
<keyword evidence="3" id="KW-0378">Hydrolase</keyword>
<gene>
    <name evidence="3" type="ORF">JO391_16220</name>
</gene>
<dbReference type="InterPro" id="IPR018711">
    <property type="entry name" value="NAGPA"/>
</dbReference>
<feature type="chain" id="PRO_5034005119" evidence="1">
    <location>
        <begin position="20"/>
        <end position="241"/>
    </location>
</feature>
<dbReference type="GO" id="GO:0016798">
    <property type="term" value="F:hydrolase activity, acting on glycosyl bonds"/>
    <property type="evidence" value="ECO:0007669"/>
    <property type="project" value="UniProtKB-KW"/>
</dbReference>
<evidence type="ECO:0000313" key="4">
    <source>
        <dbReference type="Proteomes" id="UP000826300"/>
    </source>
</evidence>
<keyword evidence="4" id="KW-1185">Reference proteome</keyword>
<organism evidence="3 4">
    <name type="scientific">Neotabrizicola shimadae</name>
    <dbReference type="NCBI Taxonomy" id="2807096"/>
    <lineage>
        <taxon>Bacteria</taxon>
        <taxon>Pseudomonadati</taxon>
        <taxon>Pseudomonadota</taxon>
        <taxon>Alphaproteobacteria</taxon>
        <taxon>Rhodobacterales</taxon>
        <taxon>Paracoccaceae</taxon>
        <taxon>Neotabrizicola</taxon>
    </lineage>
</organism>
<reference evidence="3" key="1">
    <citation type="submission" date="2021-02" db="EMBL/GenBank/DDBJ databases">
        <title>Rhodobacter shimadae sp. nov., an aerobic anoxygenic phototrophic bacterium isolated from a hot spring.</title>
        <authorList>
            <person name="Muramatsu S."/>
            <person name="Haruta S."/>
            <person name="Hirose S."/>
            <person name="Hanada S."/>
        </authorList>
    </citation>
    <scope>NUCLEOTIDE SEQUENCE</scope>
    <source>
        <strain evidence="3">N10</strain>
    </source>
</reference>
<dbReference type="PROSITE" id="PS51257">
    <property type="entry name" value="PROKAR_LIPOPROTEIN"/>
    <property type="match status" value="1"/>
</dbReference>
<keyword evidence="3" id="KW-0326">Glycosidase</keyword>
<accession>A0A8G1EB50</accession>
<evidence type="ECO:0000259" key="2">
    <source>
        <dbReference type="Pfam" id="PF09992"/>
    </source>
</evidence>
<proteinExistence type="predicted"/>
<sequence length="241" mass="25528">MMRGLWVALAGLVPGAAGAACAPFAFEGMPYTVCEVRAGEDLRLFLEGPDGVYGSFRAVNAALAAEGKQLGFAMNAGMYHRDLSPVGLYVEDGREVTRLVTRDGPGNFGLLPNGVFCVGEGFAVVESRAFAKAGRACRYATQSGPMLVIDGELHPKLIPDSPSVYVRNGVGVSADGQTAWFAISDRAVNFDSFARMFRNGLGARDALYLDGSISRLYAPELGRSDFGFSMGPIVGTVVPKE</sequence>
<dbReference type="Pfam" id="PF09992">
    <property type="entry name" value="NAGPA"/>
    <property type="match status" value="1"/>
</dbReference>
<evidence type="ECO:0000256" key="1">
    <source>
        <dbReference type="SAM" id="SignalP"/>
    </source>
</evidence>
<dbReference type="EMBL" id="CP069370">
    <property type="protein sequence ID" value="QYZ69265.1"/>
    <property type="molecule type" value="Genomic_DNA"/>
</dbReference>
<dbReference type="RefSeq" id="WP_220661485.1">
    <property type="nucleotide sequence ID" value="NZ_CP069370.1"/>
</dbReference>
<name>A0A8G1EB50_9RHOB</name>
<dbReference type="AlphaFoldDB" id="A0A8G1EB50"/>
<feature type="domain" description="Phosphodiester glycosidase" evidence="2">
    <location>
        <begin position="72"/>
        <end position="214"/>
    </location>
</feature>
<keyword evidence="1" id="KW-0732">Signal</keyword>
<protein>
    <submittedName>
        <fullName evidence="3">Phosphodiester glycosidase family protein</fullName>
    </submittedName>
</protein>